<evidence type="ECO:0000259" key="1">
    <source>
        <dbReference type="Pfam" id="PF00535"/>
    </source>
</evidence>
<dbReference type="Pfam" id="PF00535">
    <property type="entry name" value="Glycos_transf_2"/>
    <property type="match status" value="1"/>
</dbReference>
<comment type="caution">
    <text evidence="2">The sequence shown here is derived from an EMBL/GenBank/DDBJ whole genome shotgun (WGS) entry which is preliminary data.</text>
</comment>
<accession>R9HY09</accession>
<organism evidence="2 3">
    <name type="scientific">Phocaeicola sartorii</name>
    <dbReference type="NCBI Taxonomy" id="671267"/>
    <lineage>
        <taxon>Bacteria</taxon>
        <taxon>Pseudomonadati</taxon>
        <taxon>Bacteroidota</taxon>
        <taxon>Bacteroidia</taxon>
        <taxon>Bacteroidales</taxon>
        <taxon>Bacteroidaceae</taxon>
        <taxon>Phocaeicola</taxon>
    </lineage>
</organism>
<gene>
    <name evidence="2" type="ORF">C802_04286</name>
</gene>
<sequence length="230" mass="26716">MISICMATYNGEKYIEKQVDSILQQISIRDELIISDDGSKDDTLEILVSLNDSRIKIFNNKGLHGVVPNFENAIRHAAGDYIFLCDQDDIWISNKIEICMKALCNCNLVIHNSLLMDGVGNVSDIDFFSLRKSTAGYWKNLYKNSFIGCCMAFRREILDYVLPFPEHILWHDMWIGLMVEKKGKTMFIEDKLLYYRRHDNNASATAEKSSFSFLFQIKYRLQMFGYTLIR</sequence>
<dbReference type="GO" id="GO:0016758">
    <property type="term" value="F:hexosyltransferase activity"/>
    <property type="evidence" value="ECO:0007669"/>
    <property type="project" value="UniProtKB-ARBA"/>
</dbReference>
<dbReference type="Proteomes" id="UP000014200">
    <property type="component" value="Unassembled WGS sequence"/>
</dbReference>
<dbReference type="HOGENOM" id="CLU_025996_2_2_10"/>
<evidence type="ECO:0000313" key="2">
    <source>
        <dbReference type="EMBL" id="EOS08834.1"/>
    </source>
</evidence>
<proteinExistence type="predicted"/>
<dbReference type="RefSeq" id="WP_016278464.1">
    <property type="nucleotide sequence ID" value="NZ_KE159498.1"/>
</dbReference>
<dbReference type="AlphaFoldDB" id="R9HY09"/>
<feature type="domain" description="Glycosyltransferase 2-like" evidence="1">
    <location>
        <begin position="3"/>
        <end position="159"/>
    </location>
</feature>
<dbReference type="Gene3D" id="3.90.550.10">
    <property type="entry name" value="Spore Coat Polysaccharide Biosynthesis Protein SpsA, Chain A"/>
    <property type="match status" value="1"/>
</dbReference>
<dbReference type="InterPro" id="IPR029044">
    <property type="entry name" value="Nucleotide-diphossugar_trans"/>
</dbReference>
<dbReference type="STRING" id="1235788.C802_04286"/>
<protein>
    <recommendedName>
        <fullName evidence="1">Glycosyltransferase 2-like domain-containing protein</fullName>
    </recommendedName>
</protein>
<dbReference type="PATRIC" id="fig|1235788.3.peg.4397"/>
<dbReference type="PANTHER" id="PTHR22916">
    <property type="entry name" value="GLYCOSYLTRANSFERASE"/>
    <property type="match status" value="1"/>
</dbReference>
<keyword evidence="3" id="KW-1185">Reference proteome</keyword>
<dbReference type="CDD" id="cd04196">
    <property type="entry name" value="GT_2_like_d"/>
    <property type="match status" value="1"/>
</dbReference>
<dbReference type="EMBL" id="ASSP01000031">
    <property type="protein sequence ID" value="EOS08834.1"/>
    <property type="molecule type" value="Genomic_DNA"/>
</dbReference>
<dbReference type="InterPro" id="IPR001173">
    <property type="entry name" value="Glyco_trans_2-like"/>
</dbReference>
<dbReference type="SUPFAM" id="SSF53448">
    <property type="entry name" value="Nucleotide-diphospho-sugar transferases"/>
    <property type="match status" value="1"/>
</dbReference>
<dbReference type="PANTHER" id="PTHR22916:SF3">
    <property type="entry name" value="UDP-GLCNAC:BETAGAL BETA-1,3-N-ACETYLGLUCOSAMINYLTRANSFERASE-LIKE PROTEIN 1"/>
    <property type="match status" value="1"/>
</dbReference>
<reference evidence="2 3" key="1">
    <citation type="submission" date="2013-04" db="EMBL/GenBank/DDBJ databases">
        <title>The Genome Sequence of Bacteroides massiliensis dnLKV3.</title>
        <authorList>
            <consortium name="The Broad Institute Genomics Platform"/>
            <consortium name="The Broad Institute Genome Sequencing Center for Infectious Disease"/>
            <person name="Earl A."/>
            <person name="Xavier R."/>
            <person name="Kuhn K."/>
            <person name="Stappenbeck T."/>
            <person name="Walker B."/>
            <person name="Young S."/>
            <person name="Zeng Q."/>
            <person name="Gargeya S."/>
            <person name="Fitzgerald M."/>
            <person name="Haas B."/>
            <person name="Abouelleil A."/>
            <person name="Allen A.W."/>
            <person name="Alvarado L."/>
            <person name="Arachchi H.M."/>
            <person name="Berlin A.M."/>
            <person name="Chapman S.B."/>
            <person name="Gainer-Dewar J."/>
            <person name="Goldberg J."/>
            <person name="Griggs A."/>
            <person name="Gujja S."/>
            <person name="Hansen M."/>
            <person name="Howarth C."/>
            <person name="Imamovic A."/>
            <person name="Ireland A."/>
            <person name="Larimer J."/>
            <person name="McCowan C."/>
            <person name="Murphy C."/>
            <person name="Pearson M."/>
            <person name="Poon T.W."/>
            <person name="Priest M."/>
            <person name="Roberts A."/>
            <person name="Saif S."/>
            <person name="Shea T."/>
            <person name="Sisk P."/>
            <person name="Sykes S."/>
            <person name="Wortman J."/>
            <person name="Nusbaum C."/>
            <person name="Birren B."/>
        </authorList>
    </citation>
    <scope>NUCLEOTIDE SEQUENCE [LARGE SCALE GENOMIC DNA]</scope>
    <source>
        <strain evidence="3">dnLKV3</strain>
    </source>
</reference>
<dbReference type="OrthoDB" id="9802649at2"/>
<name>R9HY09_9BACT</name>
<evidence type="ECO:0000313" key="3">
    <source>
        <dbReference type="Proteomes" id="UP000014200"/>
    </source>
</evidence>